<feature type="transmembrane region" description="Helical" evidence="8">
    <location>
        <begin position="118"/>
        <end position="136"/>
    </location>
</feature>
<feature type="transmembrane region" description="Helical" evidence="8">
    <location>
        <begin position="84"/>
        <end position="103"/>
    </location>
</feature>
<dbReference type="OrthoDB" id="2381188at2"/>
<evidence type="ECO:0000256" key="8">
    <source>
        <dbReference type="SAM" id="Phobius"/>
    </source>
</evidence>
<comment type="caution">
    <text evidence="9">The sequence shown here is derived from an EMBL/GenBank/DDBJ whole genome shotgun (WGS) entry which is preliminary data.</text>
</comment>
<dbReference type="GO" id="GO:0009847">
    <property type="term" value="P:spore germination"/>
    <property type="evidence" value="ECO:0007669"/>
    <property type="project" value="InterPro"/>
</dbReference>
<dbReference type="RefSeq" id="WP_120109230.1">
    <property type="nucleotide sequence ID" value="NZ_QXQB01000002.1"/>
</dbReference>
<dbReference type="NCBIfam" id="TIGR00912">
    <property type="entry name" value="2A0309"/>
    <property type="match status" value="1"/>
</dbReference>
<gene>
    <name evidence="9" type="ORF">D3P09_09310</name>
</gene>
<evidence type="ECO:0000313" key="10">
    <source>
        <dbReference type="Proteomes" id="UP000267798"/>
    </source>
</evidence>
<evidence type="ECO:0000256" key="1">
    <source>
        <dbReference type="ARBA" id="ARBA00004141"/>
    </source>
</evidence>
<feature type="transmembrane region" description="Helical" evidence="8">
    <location>
        <begin position="216"/>
        <end position="236"/>
    </location>
</feature>
<protein>
    <submittedName>
        <fullName evidence="9">Spore gernimation protein</fullName>
    </submittedName>
</protein>
<keyword evidence="6 8" id="KW-1133">Transmembrane helix</keyword>
<evidence type="ECO:0000313" key="9">
    <source>
        <dbReference type="EMBL" id="RJX39601.1"/>
    </source>
</evidence>
<dbReference type="Pfam" id="PF03845">
    <property type="entry name" value="Spore_permease"/>
    <property type="match status" value="1"/>
</dbReference>
<feature type="transmembrane region" description="Helical" evidence="8">
    <location>
        <begin position="303"/>
        <end position="321"/>
    </location>
</feature>
<keyword evidence="7 8" id="KW-0472">Membrane</keyword>
<dbReference type="EMBL" id="QXQB01000002">
    <property type="protein sequence ID" value="RJX39601.1"/>
    <property type="molecule type" value="Genomic_DNA"/>
</dbReference>
<comment type="similarity">
    <text evidence="2">Belongs to the amino acid-polyamine-organocation (APC) superfamily. Spore germination protein (SGP) (TC 2.A.3.9) family.</text>
</comment>
<name>A0A3A6PSH1_9BACL</name>
<evidence type="ECO:0000256" key="7">
    <source>
        <dbReference type="ARBA" id="ARBA00023136"/>
    </source>
</evidence>
<proteinExistence type="inferred from homology"/>
<dbReference type="PANTHER" id="PTHR34975:SF2">
    <property type="entry name" value="SPORE GERMINATION PROTEIN A2"/>
    <property type="match status" value="1"/>
</dbReference>
<keyword evidence="3" id="KW-0813">Transport</keyword>
<keyword evidence="4" id="KW-0309">Germination</keyword>
<feature type="transmembrane region" description="Helical" evidence="8">
    <location>
        <begin position="333"/>
        <end position="355"/>
    </location>
</feature>
<accession>A0A3A6PSH1</accession>
<sequence length="371" mass="41786">MSSGRGQISIWLSFSILLLSAGLVSHVMAIPVILGVSGRDSWVAVLVGAPIFLLWIFLLFGIVRMIRGQRLPDWIHRQFGIVPAWIFRLSAALVLFVSGAYTLHDTSMWTVTTYMQQTPLPVIIVVAALISMMAAYGGIKSIAMTSSILLPLVILLGYFIMSSNMKYKDYSRLFPVLENGWEPLGNGLVFVLAALSEAWILLLYQHELKTKLRWWHMLLLGLFLISMTLGPTIGAITEFGPAEAAKQRHTAFEQWKLLSLGALFQHVDFLSIYQWLCGAFARVSITLYLIVDLLDVRRPKKRIVALSIVTLAMIVLSIFPWRDDQTLVYLQYIHFPALLIYVIAITLLLGIAALISRKKESRRHDLDRSQS</sequence>
<feature type="transmembrane region" description="Helical" evidence="8">
    <location>
        <begin position="272"/>
        <end position="291"/>
    </location>
</feature>
<evidence type="ECO:0000256" key="3">
    <source>
        <dbReference type="ARBA" id="ARBA00022448"/>
    </source>
</evidence>
<dbReference type="AlphaFoldDB" id="A0A3A6PSH1"/>
<evidence type="ECO:0000256" key="6">
    <source>
        <dbReference type="ARBA" id="ARBA00022989"/>
    </source>
</evidence>
<evidence type="ECO:0000256" key="5">
    <source>
        <dbReference type="ARBA" id="ARBA00022692"/>
    </source>
</evidence>
<keyword evidence="5 8" id="KW-0812">Transmembrane</keyword>
<evidence type="ECO:0000256" key="2">
    <source>
        <dbReference type="ARBA" id="ARBA00007998"/>
    </source>
</evidence>
<dbReference type="InterPro" id="IPR004761">
    <property type="entry name" value="Spore_GerAB"/>
</dbReference>
<evidence type="ECO:0000256" key="4">
    <source>
        <dbReference type="ARBA" id="ARBA00022544"/>
    </source>
</evidence>
<organism evidence="9 10">
    <name type="scientific">Paenibacillus pinisoli</name>
    <dbReference type="NCBI Taxonomy" id="1276110"/>
    <lineage>
        <taxon>Bacteria</taxon>
        <taxon>Bacillati</taxon>
        <taxon>Bacillota</taxon>
        <taxon>Bacilli</taxon>
        <taxon>Bacillales</taxon>
        <taxon>Paenibacillaceae</taxon>
        <taxon>Paenibacillus</taxon>
    </lineage>
</organism>
<comment type="subcellular location">
    <subcellularLocation>
        <location evidence="1">Membrane</location>
        <topology evidence="1">Multi-pass membrane protein</topology>
    </subcellularLocation>
</comment>
<dbReference type="PANTHER" id="PTHR34975">
    <property type="entry name" value="SPORE GERMINATION PROTEIN A2"/>
    <property type="match status" value="1"/>
</dbReference>
<feature type="transmembrane region" description="Helical" evidence="8">
    <location>
        <begin position="12"/>
        <end position="36"/>
    </location>
</feature>
<reference evidence="9 10" key="1">
    <citation type="submission" date="2018-09" db="EMBL/GenBank/DDBJ databases">
        <title>Paenibacillus aracenensis nov. sp. isolated from a cave in southern Spain.</title>
        <authorList>
            <person name="Jurado V."/>
            <person name="Gutierrez-Patricio S."/>
            <person name="Gonzalez-Pimentel J.L."/>
            <person name="Miller A.Z."/>
            <person name="Laiz L."/>
            <person name="Saiz-Jimenez C."/>
        </authorList>
    </citation>
    <scope>NUCLEOTIDE SEQUENCE [LARGE SCALE GENOMIC DNA]</scope>
    <source>
        <strain evidence="9 10">JCM 19203</strain>
    </source>
</reference>
<keyword evidence="10" id="KW-1185">Reference proteome</keyword>
<dbReference type="Proteomes" id="UP000267798">
    <property type="component" value="Unassembled WGS sequence"/>
</dbReference>
<feature type="transmembrane region" description="Helical" evidence="8">
    <location>
        <begin position="42"/>
        <end position="63"/>
    </location>
</feature>
<feature type="transmembrane region" description="Helical" evidence="8">
    <location>
        <begin position="148"/>
        <end position="167"/>
    </location>
</feature>
<dbReference type="GO" id="GO:0016020">
    <property type="term" value="C:membrane"/>
    <property type="evidence" value="ECO:0007669"/>
    <property type="project" value="UniProtKB-SubCell"/>
</dbReference>
<feature type="transmembrane region" description="Helical" evidence="8">
    <location>
        <begin position="187"/>
        <end position="204"/>
    </location>
</feature>